<reference evidence="1" key="1">
    <citation type="journal article" date="2018" name="Int. J. Syst. Evol. Microbiol.">
        <title>Neptunicella marina gen. nov., sp. nov., isolated from surface seawater.</title>
        <authorList>
            <person name="Liu X."/>
            <person name="Lai Q."/>
            <person name="Du Y."/>
            <person name="Zhang X."/>
            <person name="Liu Z."/>
            <person name="Sun F."/>
            <person name="Shao Z."/>
        </authorList>
    </citation>
    <scope>NUCLEOTIDE SEQUENCE</scope>
    <source>
        <strain evidence="1">S27-2</strain>
    </source>
</reference>
<name>A0A8J6M2Y9_9ALTE</name>
<dbReference type="EMBL" id="JACNEP010000002">
    <property type="protein sequence ID" value="MBC3764931.1"/>
    <property type="molecule type" value="Genomic_DNA"/>
</dbReference>
<evidence type="ECO:0008006" key="3">
    <source>
        <dbReference type="Google" id="ProtNLM"/>
    </source>
</evidence>
<accession>A0A8J6M2Y9</accession>
<organism evidence="1 2">
    <name type="scientific">Neptunicella marina</name>
    <dbReference type="NCBI Taxonomy" id="2125989"/>
    <lineage>
        <taxon>Bacteria</taxon>
        <taxon>Pseudomonadati</taxon>
        <taxon>Pseudomonadota</taxon>
        <taxon>Gammaproteobacteria</taxon>
        <taxon>Alteromonadales</taxon>
        <taxon>Alteromonadaceae</taxon>
        <taxon>Neptunicella</taxon>
    </lineage>
</organism>
<dbReference type="InterPro" id="IPR019734">
    <property type="entry name" value="TPR_rpt"/>
</dbReference>
<proteinExistence type="predicted"/>
<gene>
    <name evidence="1" type="ORF">H8B19_03520</name>
</gene>
<dbReference type="SMART" id="SM00028">
    <property type="entry name" value="TPR"/>
    <property type="match status" value="2"/>
</dbReference>
<keyword evidence="2" id="KW-1185">Reference proteome</keyword>
<comment type="caution">
    <text evidence="1">The sequence shown here is derived from an EMBL/GenBank/DDBJ whole genome shotgun (WGS) entry which is preliminary data.</text>
</comment>
<dbReference type="Gene3D" id="3.90.1410.10">
    <property type="entry name" value="set domain protein methyltransferase, domain 1"/>
    <property type="match status" value="1"/>
</dbReference>
<evidence type="ECO:0000313" key="1">
    <source>
        <dbReference type="EMBL" id="MBC3764931.1"/>
    </source>
</evidence>
<evidence type="ECO:0000313" key="2">
    <source>
        <dbReference type="Proteomes" id="UP000601768"/>
    </source>
</evidence>
<reference evidence="1" key="2">
    <citation type="submission" date="2020-08" db="EMBL/GenBank/DDBJ databases">
        <authorList>
            <person name="Lai Q."/>
        </authorList>
    </citation>
    <scope>NUCLEOTIDE SEQUENCE</scope>
    <source>
        <strain evidence="1">S27-2</strain>
    </source>
</reference>
<sequence>MSLKYEQAKSLYLQGKYNKALAAVKKIKEQDYRVLELESVCLLHLNKTKLALLKLEGLLAKSNDPKDKIRIYQNIAFAYEKLNLLDKSVIYLAKILELDSSLNTCKDRYLLIRAAFEIKDYISVVAFAPLLINVSKYAFNSLVLLIISTIKSDETEKTITYYNKLTAEIKTRTIDDSDSKLIIALLDELNLNNELVRVKELLYLLEAQIGSEKWFLEEKSQRLKNIEISSGVSSDKSSFTDQLLDGKSAPKLGVQGFQVENALRSLRKELELKGANFNMHMDIVEINGEIKVCFSKQTAKTETLMDIPIDCMPLVTDFKLSLDRAGMLVAKANNKMLNPKSSLIMRHLVELYNSCNKLTSWKESYPLFQLAGNYKLFEKLVSARSNKNEYYHFYADQFEDIDDDVIIDSFIKSRVFNFKSYDLRKAGIKTTNNFEPAFLPIIDLINHKMGEDPYYIDTQKSSLITYTGAGRAGREVFVEYNSYDPLVTFLSYGFIDCNSDWIYSVPHTLTTKNGRKIDIENVVSQAKLELIPEACRDISGFMPTISVNNADHYNVSKLVIPEVTGRGILNSVLTNVLSIVEGSMYLDNEELQKEVARLELSVLETNLEYWVELKMLVKNSQSIHAAVYKQLNDLCKFSISHIKTCIEKAGCFIRI</sequence>
<protein>
    <recommendedName>
        <fullName evidence="3">SET domain-containing protein</fullName>
    </recommendedName>
</protein>
<dbReference type="InterPro" id="IPR011990">
    <property type="entry name" value="TPR-like_helical_dom_sf"/>
</dbReference>
<dbReference type="AlphaFoldDB" id="A0A8J6M2Y9"/>
<dbReference type="InterPro" id="IPR046341">
    <property type="entry name" value="SET_dom_sf"/>
</dbReference>
<dbReference type="SUPFAM" id="SSF48452">
    <property type="entry name" value="TPR-like"/>
    <property type="match status" value="1"/>
</dbReference>
<dbReference type="RefSeq" id="WP_186505398.1">
    <property type="nucleotide sequence ID" value="NZ_JACNEP010000002.1"/>
</dbReference>
<dbReference type="Proteomes" id="UP000601768">
    <property type="component" value="Unassembled WGS sequence"/>
</dbReference>
<dbReference type="Gene3D" id="1.25.40.10">
    <property type="entry name" value="Tetratricopeptide repeat domain"/>
    <property type="match status" value="1"/>
</dbReference>
<dbReference type="SUPFAM" id="SSF82199">
    <property type="entry name" value="SET domain"/>
    <property type="match status" value="1"/>
</dbReference>